<dbReference type="GO" id="GO:0000266">
    <property type="term" value="P:mitochondrial fission"/>
    <property type="evidence" value="ECO:0007669"/>
    <property type="project" value="TreeGrafter"/>
</dbReference>
<dbReference type="PROSITE" id="PS51388">
    <property type="entry name" value="GED"/>
    <property type="match status" value="1"/>
</dbReference>
<dbReference type="InterPro" id="IPR045063">
    <property type="entry name" value="Dynamin_N"/>
</dbReference>
<dbReference type="PROSITE" id="PS51718">
    <property type="entry name" value="G_DYNAMIN_2"/>
    <property type="match status" value="1"/>
</dbReference>
<dbReference type="PANTHER" id="PTHR11566:SF21">
    <property type="entry name" value="DYNAMIN RELATED PROTEIN 1, ISOFORM A"/>
    <property type="match status" value="1"/>
</dbReference>
<dbReference type="SUPFAM" id="SSF52540">
    <property type="entry name" value="P-loop containing nucleoside triphosphate hydrolases"/>
    <property type="match status" value="1"/>
</dbReference>
<dbReference type="InterPro" id="IPR027417">
    <property type="entry name" value="P-loop_NTPase"/>
</dbReference>
<dbReference type="CDD" id="cd08771">
    <property type="entry name" value="DLP_1"/>
    <property type="match status" value="1"/>
</dbReference>
<feature type="compositionally biased region" description="Polar residues" evidence="3">
    <location>
        <begin position="594"/>
        <end position="616"/>
    </location>
</feature>
<dbReference type="GO" id="GO:0003924">
    <property type="term" value="F:GTPase activity"/>
    <property type="evidence" value="ECO:0007669"/>
    <property type="project" value="InterPro"/>
</dbReference>
<feature type="compositionally biased region" description="Low complexity" evidence="3">
    <location>
        <begin position="771"/>
        <end position="796"/>
    </location>
</feature>
<proteinExistence type="predicted"/>
<dbReference type="Pfam" id="PF00350">
    <property type="entry name" value="Dynamin_N"/>
    <property type="match status" value="1"/>
</dbReference>
<dbReference type="InterPro" id="IPR022812">
    <property type="entry name" value="Dynamin"/>
</dbReference>
<dbReference type="GO" id="GO:0005739">
    <property type="term" value="C:mitochondrion"/>
    <property type="evidence" value="ECO:0007669"/>
    <property type="project" value="TreeGrafter"/>
</dbReference>
<dbReference type="PRINTS" id="PR00195">
    <property type="entry name" value="DYNAMIN"/>
</dbReference>
<dbReference type="Proteomes" id="UP001310594">
    <property type="component" value="Unassembled WGS sequence"/>
</dbReference>
<dbReference type="Gene3D" id="3.40.50.300">
    <property type="entry name" value="P-loop containing nucleotide triphosphate hydrolases"/>
    <property type="match status" value="1"/>
</dbReference>
<feature type="domain" description="Dynamin-type G" evidence="5">
    <location>
        <begin position="52"/>
        <end position="339"/>
    </location>
</feature>
<comment type="caution">
    <text evidence="6">The sequence shown here is derived from an EMBL/GenBank/DDBJ whole genome shotgun (WGS) entry which is preliminary data.</text>
</comment>
<reference evidence="6" key="1">
    <citation type="submission" date="2023-08" db="EMBL/GenBank/DDBJ databases">
        <title>Black Yeasts Isolated from many extreme environments.</title>
        <authorList>
            <person name="Coleine C."/>
            <person name="Stajich J.E."/>
            <person name="Selbmann L."/>
        </authorList>
    </citation>
    <scope>NUCLEOTIDE SEQUENCE</scope>
    <source>
        <strain evidence="6">CCFEE 5810</strain>
    </source>
</reference>
<dbReference type="Pfam" id="PF01031">
    <property type="entry name" value="Dynamin_M"/>
    <property type="match status" value="1"/>
</dbReference>
<dbReference type="InterPro" id="IPR020850">
    <property type="entry name" value="GED_dom"/>
</dbReference>
<dbReference type="PANTHER" id="PTHR11566">
    <property type="entry name" value="DYNAMIN"/>
    <property type="match status" value="1"/>
</dbReference>
<dbReference type="GO" id="GO:0006897">
    <property type="term" value="P:endocytosis"/>
    <property type="evidence" value="ECO:0007669"/>
    <property type="project" value="TreeGrafter"/>
</dbReference>
<protein>
    <recommendedName>
        <fullName evidence="8">Dynamin-type G domain-containing protein</fullName>
    </recommendedName>
</protein>
<keyword evidence="2" id="KW-0342">GTP-binding</keyword>
<dbReference type="GO" id="GO:0016020">
    <property type="term" value="C:membrane"/>
    <property type="evidence" value="ECO:0007669"/>
    <property type="project" value="TreeGrafter"/>
</dbReference>
<dbReference type="GO" id="GO:0005874">
    <property type="term" value="C:microtubule"/>
    <property type="evidence" value="ECO:0007669"/>
    <property type="project" value="TreeGrafter"/>
</dbReference>
<dbReference type="GO" id="GO:0008017">
    <property type="term" value="F:microtubule binding"/>
    <property type="evidence" value="ECO:0007669"/>
    <property type="project" value="TreeGrafter"/>
</dbReference>
<feature type="compositionally biased region" description="Polar residues" evidence="3">
    <location>
        <begin position="797"/>
        <end position="809"/>
    </location>
</feature>
<gene>
    <name evidence="6" type="ORF">LTR97_008651</name>
</gene>
<feature type="domain" description="GED" evidence="4">
    <location>
        <begin position="625"/>
        <end position="716"/>
    </location>
</feature>
<dbReference type="SMART" id="SM00053">
    <property type="entry name" value="DYNc"/>
    <property type="match status" value="1"/>
</dbReference>
<evidence type="ECO:0000313" key="6">
    <source>
        <dbReference type="EMBL" id="KAK5695145.1"/>
    </source>
</evidence>
<dbReference type="GO" id="GO:0016559">
    <property type="term" value="P:peroxisome fission"/>
    <property type="evidence" value="ECO:0007669"/>
    <property type="project" value="TreeGrafter"/>
</dbReference>
<evidence type="ECO:0000313" key="7">
    <source>
        <dbReference type="Proteomes" id="UP001310594"/>
    </source>
</evidence>
<evidence type="ECO:0000259" key="5">
    <source>
        <dbReference type="PROSITE" id="PS51718"/>
    </source>
</evidence>
<feature type="region of interest" description="Disordered" evidence="3">
    <location>
        <begin position="580"/>
        <end position="616"/>
    </location>
</feature>
<evidence type="ECO:0000259" key="4">
    <source>
        <dbReference type="PROSITE" id="PS51388"/>
    </source>
</evidence>
<sequence length="844" mass="93690">MEDPPPSAKEVGSPFTDCMETMEPVIRGLQSSSHEELLNAIDRLRDLHIDKDVSIPQIVVVGDQSSGKSSVLEAIAGVNFPVGINTVTSFATEVVLRRAPRSSIDVRLRPAGDRSKPASREHIEAFRPDFPVKGPEDFGRVIRAAAAYLKAHEPQKSVWNDVLRVEISGPDQIHLTLVDLPGLVHADIENRNSGDERRIRELVSSYLRKPRTIVLAVVSALYDLQLQEVIKFVRSSSAVEERTLAIITKPDRLEAGSDDEKAKIKLAKGEIIRTGYGWHVLRNLPHEDADRSAAHRDTVESTFFAGSAWSRLTSRDLGVHSLREKLGQRLFGCIISELPALLDELKVELKDRQSTIERLGPARATFEEQRRYLSTIMSRLHRLIEAALDGDYDTAEFVTFFNRSDKRLRAAINDQTDHFADDMRRHGAQYHIHHGANARRSDCLPLPEGTSPNFFPPYMISRVPSWQTYNVPLDQYCTTLSDYIGQMRGRYLPGTVSPKLITAIFRQQSAPWEYIARRYVESCYDHIARFLEQAVVHAAGKYTADKLMERYFYPALDKASDALDSKVNELLWPYQKSHPMTANPRYRSKKDRASSPSDEQGLAHTTGSRVEQAQTAALPSSSVTAAEALDRAEMYYEIALDTFVDNCVTFAIEAGLLDSIAGLFERDGGWQDEPGTVSDLGGESTEAIEERKRAEAEKCILQEVIGTCRKCARQTRASDEQRMDETKASVVPSFSFSETVTQDLSSGMRNFTSGSVQTPRKGSDAGHSANSEGSPFASPGSSAAQPQSTPASSQGSLFGNVQIKPQSRCASPRAQMASFGSSAENYRRLNGMHIKYSGSSDEEL</sequence>
<evidence type="ECO:0000256" key="2">
    <source>
        <dbReference type="ARBA" id="ARBA00023134"/>
    </source>
</evidence>
<organism evidence="6 7">
    <name type="scientific">Elasticomyces elasticus</name>
    <dbReference type="NCBI Taxonomy" id="574655"/>
    <lineage>
        <taxon>Eukaryota</taxon>
        <taxon>Fungi</taxon>
        <taxon>Dikarya</taxon>
        <taxon>Ascomycota</taxon>
        <taxon>Pezizomycotina</taxon>
        <taxon>Dothideomycetes</taxon>
        <taxon>Dothideomycetidae</taxon>
        <taxon>Mycosphaerellales</taxon>
        <taxon>Teratosphaeriaceae</taxon>
        <taxon>Elasticomyces</taxon>
    </lineage>
</organism>
<feature type="region of interest" description="Disordered" evidence="3">
    <location>
        <begin position="745"/>
        <end position="824"/>
    </location>
</feature>
<keyword evidence="1" id="KW-0547">Nucleotide-binding</keyword>
<evidence type="ECO:0008006" key="8">
    <source>
        <dbReference type="Google" id="ProtNLM"/>
    </source>
</evidence>
<dbReference type="AlphaFoldDB" id="A0AAN7WBN8"/>
<dbReference type="InterPro" id="IPR030381">
    <property type="entry name" value="G_DYNAMIN_dom"/>
</dbReference>
<dbReference type="EMBL" id="JAVRQU010000014">
    <property type="protein sequence ID" value="KAK5695145.1"/>
    <property type="molecule type" value="Genomic_DNA"/>
</dbReference>
<dbReference type="InterPro" id="IPR000375">
    <property type="entry name" value="Dynamin_stalk"/>
</dbReference>
<accession>A0AAN7WBN8</accession>
<dbReference type="InterPro" id="IPR001401">
    <property type="entry name" value="Dynamin_GTPase"/>
</dbReference>
<feature type="compositionally biased region" description="Polar residues" evidence="3">
    <location>
        <begin position="745"/>
        <end position="760"/>
    </location>
</feature>
<evidence type="ECO:0000256" key="3">
    <source>
        <dbReference type="SAM" id="MobiDB-lite"/>
    </source>
</evidence>
<dbReference type="GO" id="GO:0048312">
    <property type="term" value="P:intracellular distribution of mitochondria"/>
    <property type="evidence" value="ECO:0007669"/>
    <property type="project" value="TreeGrafter"/>
</dbReference>
<name>A0AAN7WBN8_9PEZI</name>
<evidence type="ECO:0000256" key="1">
    <source>
        <dbReference type="ARBA" id="ARBA00022741"/>
    </source>
</evidence>
<dbReference type="GO" id="GO:0005525">
    <property type="term" value="F:GTP binding"/>
    <property type="evidence" value="ECO:0007669"/>
    <property type="project" value="InterPro"/>
</dbReference>